<evidence type="ECO:0000256" key="4">
    <source>
        <dbReference type="ARBA" id="ARBA00022485"/>
    </source>
</evidence>
<evidence type="ECO:0000256" key="6">
    <source>
        <dbReference type="ARBA" id="ARBA00022723"/>
    </source>
</evidence>
<dbReference type="Proteomes" id="UP000824175">
    <property type="component" value="Unassembled WGS sequence"/>
</dbReference>
<dbReference type="InterPro" id="IPR012838">
    <property type="entry name" value="PFL1_activating"/>
</dbReference>
<comment type="caution">
    <text evidence="12">The sequence shown here is derived from an EMBL/GenBank/DDBJ whole genome shotgun (WGS) entry which is preliminary data.</text>
</comment>
<accession>A0A9D1HQM3</accession>
<dbReference type="InterPro" id="IPR058240">
    <property type="entry name" value="rSAM_sf"/>
</dbReference>
<evidence type="ECO:0000256" key="9">
    <source>
        <dbReference type="ARBA" id="ARBA00023014"/>
    </source>
</evidence>
<comment type="similarity">
    <text evidence="2 10">Belongs to the organic radical-activating enzymes family.</text>
</comment>
<dbReference type="SFLD" id="SFLDG01066">
    <property type="entry name" value="organic_radical-activating_enz"/>
    <property type="match status" value="1"/>
</dbReference>
<comment type="subcellular location">
    <subcellularLocation>
        <location evidence="10">Cytoplasm</location>
    </subcellularLocation>
</comment>
<evidence type="ECO:0000256" key="5">
    <source>
        <dbReference type="ARBA" id="ARBA00022691"/>
    </source>
</evidence>
<evidence type="ECO:0000256" key="1">
    <source>
        <dbReference type="ARBA" id="ARBA00003141"/>
    </source>
</evidence>
<dbReference type="PROSITE" id="PS01087">
    <property type="entry name" value="RADICAL_ACTIVATING"/>
    <property type="match status" value="1"/>
</dbReference>
<dbReference type="InterPro" id="IPR001989">
    <property type="entry name" value="Radical_activat_CS"/>
</dbReference>
<dbReference type="AlphaFoldDB" id="A0A9D1HQM3"/>
<keyword evidence="5 10" id="KW-0949">S-adenosyl-L-methionine</keyword>
<feature type="domain" description="Radical SAM core" evidence="11">
    <location>
        <begin position="15"/>
        <end position="243"/>
    </location>
</feature>
<dbReference type="InterPro" id="IPR013785">
    <property type="entry name" value="Aldolase_TIM"/>
</dbReference>
<dbReference type="EMBL" id="DVMJ01000108">
    <property type="protein sequence ID" value="HIU14718.1"/>
    <property type="molecule type" value="Genomic_DNA"/>
</dbReference>
<dbReference type="GO" id="GO:0016829">
    <property type="term" value="F:lyase activity"/>
    <property type="evidence" value="ECO:0007669"/>
    <property type="project" value="UniProtKB-KW"/>
</dbReference>
<keyword evidence="9 10" id="KW-0411">Iron-sulfur</keyword>
<dbReference type="PROSITE" id="PS51918">
    <property type="entry name" value="RADICAL_SAM"/>
    <property type="match status" value="1"/>
</dbReference>
<dbReference type="InterPro" id="IPR007197">
    <property type="entry name" value="rSAM"/>
</dbReference>
<proteinExistence type="inferred from homology"/>
<keyword evidence="12" id="KW-0456">Lyase</keyword>
<keyword evidence="6 10" id="KW-0479">Metal-binding</keyword>
<evidence type="ECO:0000313" key="12">
    <source>
        <dbReference type="EMBL" id="HIU14718.1"/>
    </source>
</evidence>
<comment type="catalytic activity">
    <reaction evidence="10">
        <text>glycyl-[formate C-acetyltransferase] + reduced [flavodoxin] + S-adenosyl-L-methionine = glycin-2-yl radical-[formate C-acetyltransferase] + semiquinone [flavodoxin] + 5'-deoxyadenosine + L-methionine + H(+)</text>
        <dbReference type="Rhea" id="RHEA:19225"/>
        <dbReference type="Rhea" id="RHEA-COMP:10622"/>
        <dbReference type="Rhea" id="RHEA-COMP:12190"/>
        <dbReference type="Rhea" id="RHEA-COMP:12191"/>
        <dbReference type="Rhea" id="RHEA-COMP:14480"/>
        <dbReference type="ChEBI" id="CHEBI:15378"/>
        <dbReference type="ChEBI" id="CHEBI:17319"/>
        <dbReference type="ChEBI" id="CHEBI:29947"/>
        <dbReference type="ChEBI" id="CHEBI:32722"/>
        <dbReference type="ChEBI" id="CHEBI:57618"/>
        <dbReference type="ChEBI" id="CHEBI:57844"/>
        <dbReference type="ChEBI" id="CHEBI:59789"/>
        <dbReference type="ChEBI" id="CHEBI:140311"/>
        <dbReference type="EC" id="1.97.1.4"/>
    </reaction>
</comment>
<protein>
    <recommendedName>
        <fullName evidence="3 10">Pyruvate formate-lyase-activating enzyme</fullName>
        <ecNumber evidence="10">1.97.1.4</ecNumber>
    </recommendedName>
</protein>
<dbReference type="GO" id="GO:0043365">
    <property type="term" value="F:[formate-C-acetyltransferase]-activating enzyme activity"/>
    <property type="evidence" value="ECO:0007669"/>
    <property type="project" value="UniProtKB-UniRule"/>
</dbReference>
<dbReference type="SFLD" id="SFLDS00029">
    <property type="entry name" value="Radical_SAM"/>
    <property type="match status" value="1"/>
</dbReference>
<dbReference type="SUPFAM" id="SSF102114">
    <property type="entry name" value="Radical SAM enzymes"/>
    <property type="match status" value="1"/>
</dbReference>
<dbReference type="CDD" id="cd01335">
    <property type="entry name" value="Radical_SAM"/>
    <property type="match status" value="1"/>
</dbReference>
<dbReference type="GO" id="GO:0005737">
    <property type="term" value="C:cytoplasm"/>
    <property type="evidence" value="ECO:0007669"/>
    <property type="project" value="UniProtKB-SubCell"/>
</dbReference>
<dbReference type="PANTHER" id="PTHR30352">
    <property type="entry name" value="PYRUVATE FORMATE-LYASE-ACTIVATING ENZYME"/>
    <property type="match status" value="1"/>
</dbReference>
<dbReference type="NCBIfam" id="TIGR02493">
    <property type="entry name" value="PFLA"/>
    <property type="match status" value="1"/>
</dbReference>
<reference evidence="12" key="1">
    <citation type="submission" date="2020-10" db="EMBL/GenBank/DDBJ databases">
        <authorList>
            <person name="Gilroy R."/>
        </authorList>
    </citation>
    <scope>NUCLEOTIDE SEQUENCE</scope>
    <source>
        <strain evidence="12">CHK195-11698</strain>
    </source>
</reference>
<dbReference type="GO" id="GO:0051539">
    <property type="term" value="F:4 iron, 4 sulfur cluster binding"/>
    <property type="evidence" value="ECO:0007669"/>
    <property type="project" value="UniProtKB-UniRule"/>
</dbReference>
<dbReference type="InterPro" id="IPR012839">
    <property type="entry name" value="Organic_radical_activase"/>
</dbReference>
<dbReference type="PANTHER" id="PTHR30352:SF5">
    <property type="entry name" value="PYRUVATE FORMATE-LYASE 1-ACTIVATING ENZYME"/>
    <property type="match status" value="1"/>
</dbReference>
<evidence type="ECO:0000259" key="11">
    <source>
        <dbReference type="PROSITE" id="PS51918"/>
    </source>
</evidence>
<keyword evidence="7 10" id="KW-0560">Oxidoreductase</keyword>
<dbReference type="Gene3D" id="3.20.20.70">
    <property type="entry name" value="Aldolase class I"/>
    <property type="match status" value="1"/>
</dbReference>
<organism evidence="12 13">
    <name type="scientific">Candidatus Fimiplasma intestinipullorum</name>
    <dbReference type="NCBI Taxonomy" id="2840825"/>
    <lineage>
        <taxon>Bacteria</taxon>
        <taxon>Bacillati</taxon>
        <taxon>Bacillota</taxon>
        <taxon>Clostridia</taxon>
        <taxon>Eubacteriales</taxon>
        <taxon>Candidatus Fimiplasma</taxon>
    </lineage>
</organism>
<evidence type="ECO:0000256" key="2">
    <source>
        <dbReference type="ARBA" id="ARBA00009777"/>
    </source>
</evidence>
<keyword evidence="8 10" id="KW-0408">Iron</keyword>
<sequence>MMEGYIHSTESCGTVDGPGIRFVVFFQGCPMRCRYCHNPDTWQPNVGKTMTVDEILTEMESKKEFYTHGGITCTGGEPLLQIDFLTELFTRCKELGIHTCLDTSGITYNEKPETLAKMDKLMAVTDLIMLDIKHIDPKTHQWLVAQPNEMILKFAEYTARKKVPLWIRHVLVPGITDKQEDLRNLGRFIGRLSNLQALDVLPYHTMGVVKYKNLGLDYPLKDVPAATKDEAIKAREIILEGAREGRHELVEELKAKQKQAE</sequence>
<gene>
    <name evidence="12" type="primary">pflA</name>
    <name evidence="12" type="ORF">IAD15_11740</name>
</gene>
<dbReference type="PIRSF" id="PIRSF000371">
    <property type="entry name" value="PFL_act_enz"/>
    <property type="match status" value="1"/>
</dbReference>
<evidence type="ECO:0000256" key="10">
    <source>
        <dbReference type="RuleBase" id="RU362053"/>
    </source>
</evidence>
<evidence type="ECO:0000256" key="7">
    <source>
        <dbReference type="ARBA" id="ARBA00023002"/>
    </source>
</evidence>
<evidence type="ECO:0000256" key="8">
    <source>
        <dbReference type="ARBA" id="ARBA00023004"/>
    </source>
</evidence>
<evidence type="ECO:0000256" key="3">
    <source>
        <dbReference type="ARBA" id="ARBA00021356"/>
    </source>
</evidence>
<comment type="function">
    <text evidence="1 10">Activation of pyruvate formate-lyase under anaerobic conditions by generation of an organic free radical, using S-adenosylmethionine and reduced flavodoxin as cosubstrates to produce 5'-deoxy-adenosine.</text>
</comment>
<keyword evidence="10" id="KW-0963">Cytoplasm</keyword>
<dbReference type="EC" id="1.97.1.4" evidence="10"/>
<keyword evidence="4 10" id="KW-0004">4Fe-4S</keyword>
<dbReference type="InterPro" id="IPR034457">
    <property type="entry name" value="Organic_radical-activating"/>
</dbReference>
<comment type="cofactor">
    <cofactor evidence="10">
        <name>[4Fe-4S] cluster</name>
        <dbReference type="ChEBI" id="CHEBI:49883"/>
    </cofactor>
    <text evidence="10">Binds 1 [4Fe-4S] cluster. The cluster is coordinated with 3 cysteines and an exchangeable S-adenosyl-L-methionine.</text>
</comment>
<keyword evidence="12" id="KW-0670">Pyruvate</keyword>
<dbReference type="Pfam" id="PF04055">
    <property type="entry name" value="Radical_SAM"/>
    <property type="match status" value="1"/>
</dbReference>
<reference evidence="12" key="2">
    <citation type="journal article" date="2021" name="PeerJ">
        <title>Extensive microbial diversity within the chicken gut microbiome revealed by metagenomics and culture.</title>
        <authorList>
            <person name="Gilroy R."/>
            <person name="Ravi A."/>
            <person name="Getino M."/>
            <person name="Pursley I."/>
            <person name="Horton D.L."/>
            <person name="Alikhan N.F."/>
            <person name="Baker D."/>
            <person name="Gharbi K."/>
            <person name="Hall N."/>
            <person name="Watson M."/>
            <person name="Adriaenssens E.M."/>
            <person name="Foster-Nyarko E."/>
            <person name="Jarju S."/>
            <person name="Secka A."/>
            <person name="Antonio M."/>
            <person name="Oren A."/>
            <person name="Chaudhuri R.R."/>
            <person name="La Ragione R."/>
            <person name="Hildebrand F."/>
            <person name="Pallen M.J."/>
        </authorList>
    </citation>
    <scope>NUCLEOTIDE SEQUENCE</scope>
    <source>
        <strain evidence="12">CHK195-11698</strain>
    </source>
</reference>
<dbReference type="GO" id="GO:0046872">
    <property type="term" value="F:metal ion binding"/>
    <property type="evidence" value="ECO:0007669"/>
    <property type="project" value="UniProtKB-UniRule"/>
</dbReference>
<name>A0A9D1HQM3_9FIRM</name>
<evidence type="ECO:0000313" key="13">
    <source>
        <dbReference type="Proteomes" id="UP000824175"/>
    </source>
</evidence>